<organism evidence="2 3">
    <name type="scientific">Trichonephila inaurata madagascariensis</name>
    <dbReference type="NCBI Taxonomy" id="2747483"/>
    <lineage>
        <taxon>Eukaryota</taxon>
        <taxon>Metazoa</taxon>
        <taxon>Ecdysozoa</taxon>
        <taxon>Arthropoda</taxon>
        <taxon>Chelicerata</taxon>
        <taxon>Arachnida</taxon>
        <taxon>Araneae</taxon>
        <taxon>Araneomorphae</taxon>
        <taxon>Entelegynae</taxon>
        <taxon>Araneoidea</taxon>
        <taxon>Nephilidae</taxon>
        <taxon>Trichonephila</taxon>
        <taxon>Trichonephila inaurata</taxon>
    </lineage>
</organism>
<protein>
    <submittedName>
        <fullName evidence="2">Uncharacterized protein</fullName>
    </submittedName>
</protein>
<evidence type="ECO:0000313" key="3">
    <source>
        <dbReference type="Proteomes" id="UP000886998"/>
    </source>
</evidence>
<dbReference type="Proteomes" id="UP000886998">
    <property type="component" value="Unassembled WGS sequence"/>
</dbReference>
<name>A0A8X6XEL4_9ARAC</name>
<dbReference type="AlphaFoldDB" id="A0A8X6XEL4"/>
<comment type="caution">
    <text evidence="2">The sequence shown here is derived from an EMBL/GenBank/DDBJ whole genome shotgun (WGS) entry which is preliminary data.</text>
</comment>
<proteinExistence type="predicted"/>
<evidence type="ECO:0000313" key="2">
    <source>
        <dbReference type="EMBL" id="GFY51928.1"/>
    </source>
</evidence>
<dbReference type="EMBL" id="BMAV01008383">
    <property type="protein sequence ID" value="GFY51928.1"/>
    <property type="molecule type" value="Genomic_DNA"/>
</dbReference>
<gene>
    <name evidence="2" type="ORF">TNIN_292491</name>
</gene>
<accession>A0A8X6XEL4</accession>
<evidence type="ECO:0000256" key="1">
    <source>
        <dbReference type="SAM" id="MobiDB-lite"/>
    </source>
</evidence>
<keyword evidence="3" id="KW-1185">Reference proteome</keyword>
<reference evidence="2" key="1">
    <citation type="submission" date="2020-08" db="EMBL/GenBank/DDBJ databases">
        <title>Multicomponent nature underlies the extraordinary mechanical properties of spider dragline silk.</title>
        <authorList>
            <person name="Kono N."/>
            <person name="Nakamura H."/>
            <person name="Mori M."/>
            <person name="Yoshida Y."/>
            <person name="Ohtoshi R."/>
            <person name="Malay A.D."/>
            <person name="Moran D.A.P."/>
            <person name="Tomita M."/>
            <person name="Numata K."/>
            <person name="Arakawa K."/>
        </authorList>
    </citation>
    <scope>NUCLEOTIDE SEQUENCE</scope>
</reference>
<sequence>MAPRNSVVVSVDGTWKTCGHIYLDIGCTLIWSKTRKFPTDMGHVLLLQGCDCYEVQSLDQNIVHFWLKRNNLYKKPCRSAGGMEILGQKFFDQNKNKVSVHNNTVNGSTFSPQRHATKSSFLK</sequence>
<feature type="region of interest" description="Disordered" evidence="1">
    <location>
        <begin position="104"/>
        <end position="123"/>
    </location>
</feature>